<reference evidence="2 3" key="1">
    <citation type="submission" date="2016-10" db="EMBL/GenBank/DDBJ databases">
        <authorList>
            <person name="de Groot N.N."/>
        </authorList>
    </citation>
    <scope>NUCLEOTIDE SEQUENCE [LARGE SCALE GENOMIC DNA]</scope>
    <source>
        <strain evidence="2 3">CCM7597</strain>
    </source>
</reference>
<feature type="compositionally biased region" description="Basic and acidic residues" evidence="1">
    <location>
        <begin position="21"/>
        <end position="33"/>
    </location>
</feature>
<protein>
    <submittedName>
        <fullName evidence="2">YfhE-like protein</fullName>
    </submittedName>
</protein>
<evidence type="ECO:0000256" key="1">
    <source>
        <dbReference type="SAM" id="MobiDB-lite"/>
    </source>
</evidence>
<dbReference type="Pfam" id="PF14152">
    <property type="entry name" value="YfhE"/>
    <property type="match status" value="1"/>
</dbReference>
<dbReference type="AlphaFoldDB" id="A0A1H3YUF8"/>
<feature type="compositionally biased region" description="Basic and acidic residues" evidence="1">
    <location>
        <begin position="43"/>
        <end position="55"/>
    </location>
</feature>
<sequence length="55" mass="6204">MGRKAQYQPVGGNGIDPTDAQEVHYAKEFKQADKAGGYRKQKVKEAKRENPDLKQ</sequence>
<dbReference type="RefSeq" id="WP_093042776.1">
    <property type="nucleotide sequence ID" value="NZ_FNQR01000003.1"/>
</dbReference>
<dbReference type="Proteomes" id="UP000198584">
    <property type="component" value="Unassembled WGS sequence"/>
</dbReference>
<dbReference type="EMBL" id="FNQR01000003">
    <property type="protein sequence ID" value="SEA14672.1"/>
    <property type="molecule type" value="Genomic_DNA"/>
</dbReference>
<accession>A0A1H3YUF8</accession>
<dbReference type="InterPro" id="IPR025437">
    <property type="entry name" value="YfhE-like"/>
</dbReference>
<proteinExistence type="predicted"/>
<gene>
    <name evidence="2" type="ORF">SAMN05421743_10318</name>
</gene>
<dbReference type="OrthoDB" id="2973106at2"/>
<organism evidence="2 3">
    <name type="scientific">Thalassobacillus cyri</name>
    <dbReference type="NCBI Taxonomy" id="571932"/>
    <lineage>
        <taxon>Bacteria</taxon>
        <taxon>Bacillati</taxon>
        <taxon>Bacillota</taxon>
        <taxon>Bacilli</taxon>
        <taxon>Bacillales</taxon>
        <taxon>Bacillaceae</taxon>
        <taxon>Thalassobacillus</taxon>
    </lineage>
</organism>
<name>A0A1H3YUF8_9BACI</name>
<keyword evidence="3" id="KW-1185">Reference proteome</keyword>
<evidence type="ECO:0000313" key="3">
    <source>
        <dbReference type="Proteomes" id="UP000198584"/>
    </source>
</evidence>
<evidence type="ECO:0000313" key="2">
    <source>
        <dbReference type="EMBL" id="SEA14672.1"/>
    </source>
</evidence>
<feature type="region of interest" description="Disordered" evidence="1">
    <location>
        <begin position="1"/>
        <end position="55"/>
    </location>
</feature>